<comment type="caution">
    <text evidence="2">The sequence shown here is derived from an EMBL/GenBank/DDBJ whole genome shotgun (WGS) entry which is preliminary data.</text>
</comment>
<keyword evidence="2" id="KW-0238">DNA-binding</keyword>
<proteinExistence type="predicted"/>
<reference evidence="2 3" key="1">
    <citation type="submission" date="2018-01" db="EMBL/GenBank/DDBJ databases">
        <title>Draft genome sequence of Jishengella sp. NA12.</title>
        <authorList>
            <person name="Sahin N."/>
            <person name="Ay H."/>
            <person name="Saygin H."/>
        </authorList>
    </citation>
    <scope>NUCLEOTIDE SEQUENCE [LARGE SCALE GENOMIC DNA]</scope>
    <source>
        <strain evidence="2 3">NA12</strain>
    </source>
</reference>
<sequence>MPSLSDHEHPLMTPAEVADLFRVNTKTVTKWAAAGRLTSIRTLGGHRRYRRAEVYALLGLGQSTGATQAAA</sequence>
<dbReference type="RefSeq" id="WP_111217151.1">
    <property type="nucleotide sequence ID" value="NZ_POTY01000192.1"/>
</dbReference>
<dbReference type="SUPFAM" id="SSF46955">
    <property type="entry name" value="Putative DNA-binding domain"/>
    <property type="match status" value="1"/>
</dbReference>
<organism evidence="2 3">
    <name type="scientific">Micromonospora craterilacus</name>
    <dbReference type="NCBI Taxonomy" id="1655439"/>
    <lineage>
        <taxon>Bacteria</taxon>
        <taxon>Bacillati</taxon>
        <taxon>Actinomycetota</taxon>
        <taxon>Actinomycetes</taxon>
        <taxon>Micromonosporales</taxon>
        <taxon>Micromonosporaceae</taxon>
        <taxon>Micromonospora</taxon>
    </lineage>
</organism>
<dbReference type="InterPro" id="IPR041657">
    <property type="entry name" value="HTH_17"/>
</dbReference>
<dbReference type="Gene3D" id="1.10.1660.10">
    <property type="match status" value="1"/>
</dbReference>
<accession>A0A2W2E6W9</accession>
<dbReference type="InterPro" id="IPR048048">
    <property type="entry name" value="BldC-like"/>
</dbReference>
<dbReference type="AlphaFoldDB" id="A0A2W2E6W9"/>
<gene>
    <name evidence="2" type="ORF">C1I95_24700</name>
</gene>
<dbReference type="CDD" id="cd04762">
    <property type="entry name" value="HTH_MerR-trunc"/>
    <property type="match status" value="1"/>
</dbReference>
<protein>
    <submittedName>
        <fullName evidence="2">MerR family DNA-binding transcriptional regulator</fullName>
    </submittedName>
</protein>
<dbReference type="GO" id="GO:0003677">
    <property type="term" value="F:DNA binding"/>
    <property type="evidence" value="ECO:0007669"/>
    <property type="project" value="UniProtKB-KW"/>
</dbReference>
<name>A0A2W2E6W9_9ACTN</name>
<dbReference type="InterPro" id="IPR009061">
    <property type="entry name" value="DNA-bd_dom_put_sf"/>
</dbReference>
<dbReference type="InterPro" id="IPR010093">
    <property type="entry name" value="SinI_DNA-bd"/>
</dbReference>
<dbReference type="EMBL" id="POTY01000192">
    <property type="protein sequence ID" value="PZG12965.1"/>
    <property type="molecule type" value="Genomic_DNA"/>
</dbReference>
<dbReference type="NCBIfam" id="TIGR01764">
    <property type="entry name" value="excise"/>
    <property type="match status" value="1"/>
</dbReference>
<dbReference type="OrthoDB" id="3393149at2"/>
<evidence type="ECO:0000313" key="2">
    <source>
        <dbReference type="EMBL" id="PZG12965.1"/>
    </source>
</evidence>
<dbReference type="Proteomes" id="UP000248924">
    <property type="component" value="Unassembled WGS sequence"/>
</dbReference>
<keyword evidence="3" id="KW-1185">Reference proteome</keyword>
<dbReference type="Pfam" id="PF12728">
    <property type="entry name" value="HTH_17"/>
    <property type="match status" value="1"/>
</dbReference>
<evidence type="ECO:0000259" key="1">
    <source>
        <dbReference type="Pfam" id="PF12728"/>
    </source>
</evidence>
<feature type="domain" description="Helix-turn-helix" evidence="1">
    <location>
        <begin position="11"/>
        <end position="54"/>
    </location>
</feature>
<evidence type="ECO:0000313" key="3">
    <source>
        <dbReference type="Proteomes" id="UP000248924"/>
    </source>
</evidence>
<dbReference type="NCBIfam" id="NF033787">
    <property type="entry name" value="HTH_BldC"/>
    <property type="match status" value="1"/>
</dbReference>